<dbReference type="EMBL" id="RKHR01000004">
    <property type="protein sequence ID" value="ROS01289.1"/>
    <property type="molecule type" value="Genomic_DNA"/>
</dbReference>
<keyword evidence="1" id="KW-1133">Transmembrane helix</keyword>
<evidence type="ECO:0000313" key="3">
    <source>
        <dbReference type="EMBL" id="ROS01289.1"/>
    </source>
</evidence>
<keyword evidence="1" id="KW-0812">Transmembrane</keyword>
<protein>
    <recommendedName>
        <fullName evidence="5">Secreted protein</fullName>
    </recommendedName>
</protein>
<sequence length="176" mass="19135">MFNIKKIVTTIGMLGFSSGVLANTLLVDASIDGGENIVSVITFDLNSESSINIETLTNGFDPYMHLSDRWGNYLASDDDGGLPSAYGYNNSKLLLDLSMGSYRVDVHNFLFAASDWGEFMLLLEAPSGVIENVQVFQLAEPDELLFRQGFVQAPLPGAAWLFGSAIAGLGFLVRRK</sequence>
<accession>A0A3N2DNP8</accession>
<evidence type="ECO:0000313" key="4">
    <source>
        <dbReference type="Proteomes" id="UP000275394"/>
    </source>
</evidence>
<feature type="signal peptide" evidence="2">
    <location>
        <begin position="1"/>
        <end position="22"/>
    </location>
</feature>
<feature type="transmembrane region" description="Helical" evidence="1">
    <location>
        <begin position="155"/>
        <end position="173"/>
    </location>
</feature>
<dbReference type="Proteomes" id="UP000275394">
    <property type="component" value="Unassembled WGS sequence"/>
</dbReference>
<keyword evidence="2" id="KW-0732">Signal</keyword>
<feature type="chain" id="PRO_5018096142" description="Secreted protein" evidence="2">
    <location>
        <begin position="23"/>
        <end position="176"/>
    </location>
</feature>
<name>A0A3N2DNP8_9GAMM</name>
<dbReference type="OrthoDB" id="8758244at2"/>
<organism evidence="3 4">
    <name type="scientific">Sinobacterium caligoides</name>
    <dbReference type="NCBI Taxonomy" id="933926"/>
    <lineage>
        <taxon>Bacteria</taxon>
        <taxon>Pseudomonadati</taxon>
        <taxon>Pseudomonadota</taxon>
        <taxon>Gammaproteobacteria</taxon>
        <taxon>Cellvibrionales</taxon>
        <taxon>Spongiibacteraceae</taxon>
        <taxon>Sinobacterium</taxon>
    </lineage>
</organism>
<gene>
    <name evidence="3" type="ORF">EDC56_1718</name>
</gene>
<proteinExistence type="predicted"/>
<keyword evidence="4" id="KW-1185">Reference proteome</keyword>
<evidence type="ECO:0000256" key="2">
    <source>
        <dbReference type="SAM" id="SignalP"/>
    </source>
</evidence>
<keyword evidence="1" id="KW-0472">Membrane</keyword>
<dbReference type="AlphaFoldDB" id="A0A3N2DNP8"/>
<comment type="caution">
    <text evidence="3">The sequence shown here is derived from an EMBL/GenBank/DDBJ whole genome shotgun (WGS) entry which is preliminary data.</text>
</comment>
<reference evidence="3 4" key="1">
    <citation type="submission" date="2018-11" db="EMBL/GenBank/DDBJ databases">
        <title>Genomic Encyclopedia of Type Strains, Phase IV (KMG-IV): sequencing the most valuable type-strain genomes for metagenomic binning, comparative biology and taxonomic classification.</title>
        <authorList>
            <person name="Goeker M."/>
        </authorList>
    </citation>
    <scope>NUCLEOTIDE SEQUENCE [LARGE SCALE GENOMIC DNA]</scope>
    <source>
        <strain evidence="3 4">DSM 100316</strain>
    </source>
</reference>
<evidence type="ECO:0000256" key="1">
    <source>
        <dbReference type="SAM" id="Phobius"/>
    </source>
</evidence>
<dbReference type="RefSeq" id="WP_148059358.1">
    <property type="nucleotide sequence ID" value="NZ_RKHR01000004.1"/>
</dbReference>
<evidence type="ECO:0008006" key="5">
    <source>
        <dbReference type="Google" id="ProtNLM"/>
    </source>
</evidence>